<dbReference type="AlphaFoldDB" id="A0AAV2E3U4"/>
<name>A0AAV2E3U4_9ROSI</name>
<evidence type="ECO:0000256" key="1">
    <source>
        <dbReference type="SAM" id="Phobius"/>
    </source>
</evidence>
<reference evidence="2 3" key="1">
    <citation type="submission" date="2024-04" db="EMBL/GenBank/DDBJ databases">
        <authorList>
            <person name="Fracassetti M."/>
        </authorList>
    </citation>
    <scope>NUCLEOTIDE SEQUENCE [LARGE SCALE GENOMIC DNA]</scope>
</reference>
<keyword evidence="1" id="KW-0812">Transmembrane</keyword>
<gene>
    <name evidence="2" type="ORF">LTRI10_LOCUS21914</name>
</gene>
<dbReference type="EMBL" id="OZ034817">
    <property type="protein sequence ID" value="CAL1380474.1"/>
    <property type="molecule type" value="Genomic_DNA"/>
</dbReference>
<keyword evidence="1" id="KW-1133">Transmembrane helix</keyword>
<protein>
    <submittedName>
        <fullName evidence="2">Uncharacterized protein</fullName>
    </submittedName>
</protein>
<accession>A0AAV2E3U4</accession>
<sequence length="273" mass="29246">MQEYDQRYSSPPMSVQRAAFCLRVHASLLSSGTTPSSKYLFIGALQSSFYAICVVLTMMSWWLFSSSFWTETRRVNSKSLAVASLDSASACMFSSLGICTYVTASKVPALRLTRCMYCASVSSFASKVPFSWLTASKKSNSTLIVLAPSSLAAVIPAKMASYLAALFVFNTLNQIAISWTTPVGVRTTTPAPAPCLLAAPSTYTSHTPSGVVSRVTPSAMKSASISAFIAGLGAYWMSYSGNSTAHLTIRPNTSIDVSIFFSGRLVRTVIECA</sequence>
<dbReference type="Proteomes" id="UP001497516">
    <property type="component" value="Chromosome 4"/>
</dbReference>
<evidence type="ECO:0000313" key="3">
    <source>
        <dbReference type="Proteomes" id="UP001497516"/>
    </source>
</evidence>
<keyword evidence="1" id="KW-0472">Membrane</keyword>
<evidence type="ECO:0000313" key="2">
    <source>
        <dbReference type="EMBL" id="CAL1380474.1"/>
    </source>
</evidence>
<proteinExistence type="predicted"/>
<keyword evidence="3" id="KW-1185">Reference proteome</keyword>
<feature type="transmembrane region" description="Helical" evidence="1">
    <location>
        <begin position="39"/>
        <end position="64"/>
    </location>
</feature>
<organism evidence="2 3">
    <name type="scientific">Linum trigynum</name>
    <dbReference type="NCBI Taxonomy" id="586398"/>
    <lineage>
        <taxon>Eukaryota</taxon>
        <taxon>Viridiplantae</taxon>
        <taxon>Streptophyta</taxon>
        <taxon>Embryophyta</taxon>
        <taxon>Tracheophyta</taxon>
        <taxon>Spermatophyta</taxon>
        <taxon>Magnoliopsida</taxon>
        <taxon>eudicotyledons</taxon>
        <taxon>Gunneridae</taxon>
        <taxon>Pentapetalae</taxon>
        <taxon>rosids</taxon>
        <taxon>fabids</taxon>
        <taxon>Malpighiales</taxon>
        <taxon>Linaceae</taxon>
        <taxon>Linum</taxon>
    </lineage>
</organism>